<organism evidence="1">
    <name type="scientific">Arundo donax</name>
    <name type="common">Giant reed</name>
    <name type="synonym">Donax arundinaceus</name>
    <dbReference type="NCBI Taxonomy" id="35708"/>
    <lineage>
        <taxon>Eukaryota</taxon>
        <taxon>Viridiplantae</taxon>
        <taxon>Streptophyta</taxon>
        <taxon>Embryophyta</taxon>
        <taxon>Tracheophyta</taxon>
        <taxon>Spermatophyta</taxon>
        <taxon>Magnoliopsida</taxon>
        <taxon>Liliopsida</taxon>
        <taxon>Poales</taxon>
        <taxon>Poaceae</taxon>
        <taxon>PACMAD clade</taxon>
        <taxon>Arundinoideae</taxon>
        <taxon>Arundineae</taxon>
        <taxon>Arundo</taxon>
    </lineage>
</organism>
<dbReference type="AlphaFoldDB" id="A0A0A8ZLQ6"/>
<accession>A0A0A8ZLQ6</accession>
<name>A0A0A8ZLQ6_ARUDO</name>
<evidence type="ECO:0000313" key="1">
    <source>
        <dbReference type="EMBL" id="JAD35787.1"/>
    </source>
</evidence>
<dbReference type="EMBL" id="GBRH01262108">
    <property type="protein sequence ID" value="JAD35787.1"/>
    <property type="molecule type" value="Transcribed_RNA"/>
</dbReference>
<sequence>MMASTFLQIVLFKICLLTRESRFTYNWVIATSVELFLQLHLIDCTHSSILCTIITLLEALSKLSTILLPDLICSCHYVLRHSVNAPVITAHYYHLPFILHLHHGIISLHLMHVQVSFITYLIRLGQ</sequence>
<proteinExistence type="predicted"/>
<protein>
    <submittedName>
        <fullName evidence="1">Uncharacterized protein</fullName>
    </submittedName>
</protein>
<reference evidence="1" key="2">
    <citation type="journal article" date="2015" name="Data Brief">
        <title>Shoot transcriptome of the giant reed, Arundo donax.</title>
        <authorList>
            <person name="Barrero R.A."/>
            <person name="Guerrero F.D."/>
            <person name="Moolhuijzen P."/>
            <person name="Goolsby J.A."/>
            <person name="Tidwell J."/>
            <person name="Bellgard S.E."/>
            <person name="Bellgard M.I."/>
        </authorList>
    </citation>
    <scope>NUCLEOTIDE SEQUENCE</scope>
    <source>
        <tissue evidence="1">Shoot tissue taken approximately 20 cm above the soil surface</tissue>
    </source>
</reference>
<reference evidence="1" key="1">
    <citation type="submission" date="2014-09" db="EMBL/GenBank/DDBJ databases">
        <authorList>
            <person name="Magalhaes I.L.F."/>
            <person name="Oliveira U."/>
            <person name="Santos F.R."/>
            <person name="Vidigal T.H.D.A."/>
            <person name="Brescovit A.D."/>
            <person name="Santos A.J."/>
        </authorList>
    </citation>
    <scope>NUCLEOTIDE SEQUENCE</scope>
    <source>
        <tissue evidence="1">Shoot tissue taken approximately 20 cm above the soil surface</tissue>
    </source>
</reference>